<reference evidence="12 13" key="1">
    <citation type="submission" date="2024-03" db="EMBL/GenBank/DDBJ databases">
        <title>Human intestinal bacterial collection.</title>
        <authorList>
            <person name="Pauvert C."/>
            <person name="Hitch T.C.A."/>
            <person name="Clavel T."/>
        </authorList>
    </citation>
    <scope>NUCLEOTIDE SEQUENCE [LARGE SCALE GENOMIC DNA]</scope>
    <source>
        <strain evidence="12 13">CLA-JM-H44</strain>
    </source>
</reference>
<dbReference type="PANTHER" id="PTHR48111">
    <property type="entry name" value="REGULATOR OF RPOS"/>
    <property type="match status" value="1"/>
</dbReference>
<dbReference type="PROSITE" id="PS51755">
    <property type="entry name" value="OMPR_PHOB"/>
    <property type="match status" value="1"/>
</dbReference>
<organism evidence="12 13">
    <name type="scientific">Solibaculum intestinale</name>
    <dbReference type="NCBI Taxonomy" id="3133165"/>
    <lineage>
        <taxon>Bacteria</taxon>
        <taxon>Bacillati</taxon>
        <taxon>Bacillota</taxon>
        <taxon>Clostridia</taxon>
        <taxon>Eubacteriales</taxon>
        <taxon>Oscillospiraceae</taxon>
        <taxon>Solibaculum</taxon>
    </lineage>
</organism>
<dbReference type="Pfam" id="PF00072">
    <property type="entry name" value="Response_reg"/>
    <property type="match status" value="1"/>
</dbReference>
<protein>
    <recommendedName>
        <fullName evidence="1">Stage 0 sporulation protein A homolog</fullName>
    </recommendedName>
</protein>
<comment type="function">
    <text evidence="7">May play the central regulatory role in sporulation. It may be an element of the effector pathway responsible for the activation of sporulation genes in response to nutritional stress. Spo0A may act in concert with spo0H (a sigma factor) to control the expression of some genes that are critical to the sporulation process.</text>
</comment>
<feature type="domain" description="Response regulatory" evidence="10">
    <location>
        <begin position="4"/>
        <end position="120"/>
    </location>
</feature>
<name>A0ABV1DZB1_9FIRM</name>
<proteinExistence type="predicted"/>
<evidence type="ECO:0000256" key="6">
    <source>
        <dbReference type="ARBA" id="ARBA00023163"/>
    </source>
</evidence>
<keyword evidence="6" id="KW-0804">Transcription</keyword>
<dbReference type="InterPro" id="IPR001789">
    <property type="entry name" value="Sig_transdc_resp-reg_receiver"/>
</dbReference>
<evidence type="ECO:0000256" key="8">
    <source>
        <dbReference type="PROSITE-ProRule" id="PRU00169"/>
    </source>
</evidence>
<keyword evidence="3" id="KW-0902">Two-component regulatory system</keyword>
<evidence type="ECO:0000313" key="12">
    <source>
        <dbReference type="EMBL" id="MEQ2440374.1"/>
    </source>
</evidence>
<dbReference type="InterPro" id="IPR039420">
    <property type="entry name" value="WalR-like"/>
</dbReference>
<dbReference type="Proteomes" id="UP001489509">
    <property type="component" value="Unassembled WGS sequence"/>
</dbReference>
<sequence>MATAIWVVEDDENIAELIKTALLSASYEVRVFDSGAALFERGDTQVPDLILLDIMLPGMSGYDILKRLRASKDMPDVPVIFLTAKGTEFDKAMGLELGADDYIPKPFGVLELLARIKAVLRRYTKGRSVSAGPKESGRCRYKDLEIDAASREIRKDGVPVKFTFKEFELFLYMYQNRGVVLNRDNLLEKVWGYEYAGDTTRTVDMHIKSIRQKLSDSPDAPKYIETIRGYGYKFLKES</sequence>
<dbReference type="SMART" id="SM00448">
    <property type="entry name" value="REC"/>
    <property type="match status" value="1"/>
</dbReference>
<dbReference type="InterPro" id="IPR036388">
    <property type="entry name" value="WH-like_DNA-bd_sf"/>
</dbReference>
<dbReference type="CDD" id="cd17574">
    <property type="entry name" value="REC_OmpR"/>
    <property type="match status" value="1"/>
</dbReference>
<keyword evidence="5 9" id="KW-0238">DNA-binding</keyword>
<dbReference type="PROSITE" id="PS50110">
    <property type="entry name" value="RESPONSE_REGULATORY"/>
    <property type="match status" value="1"/>
</dbReference>
<evidence type="ECO:0000256" key="7">
    <source>
        <dbReference type="ARBA" id="ARBA00024867"/>
    </source>
</evidence>
<dbReference type="RefSeq" id="WP_349218895.1">
    <property type="nucleotide sequence ID" value="NZ_JBBMFD010000007.1"/>
</dbReference>
<evidence type="ECO:0000259" key="10">
    <source>
        <dbReference type="PROSITE" id="PS50110"/>
    </source>
</evidence>
<feature type="DNA-binding region" description="OmpR/PhoB-type" evidence="9">
    <location>
        <begin position="136"/>
        <end position="236"/>
    </location>
</feature>
<evidence type="ECO:0000256" key="2">
    <source>
        <dbReference type="ARBA" id="ARBA00022553"/>
    </source>
</evidence>
<dbReference type="SMART" id="SM00862">
    <property type="entry name" value="Trans_reg_C"/>
    <property type="match status" value="1"/>
</dbReference>
<dbReference type="InterPro" id="IPR011006">
    <property type="entry name" value="CheY-like_superfamily"/>
</dbReference>
<accession>A0ABV1DZB1</accession>
<keyword evidence="13" id="KW-1185">Reference proteome</keyword>
<dbReference type="InterPro" id="IPR001867">
    <property type="entry name" value="OmpR/PhoB-type_DNA-bd"/>
</dbReference>
<dbReference type="Pfam" id="PF00486">
    <property type="entry name" value="Trans_reg_C"/>
    <property type="match status" value="1"/>
</dbReference>
<evidence type="ECO:0000313" key="13">
    <source>
        <dbReference type="Proteomes" id="UP001489509"/>
    </source>
</evidence>
<evidence type="ECO:0000256" key="4">
    <source>
        <dbReference type="ARBA" id="ARBA00023015"/>
    </source>
</evidence>
<evidence type="ECO:0000259" key="11">
    <source>
        <dbReference type="PROSITE" id="PS51755"/>
    </source>
</evidence>
<dbReference type="SUPFAM" id="SSF52172">
    <property type="entry name" value="CheY-like"/>
    <property type="match status" value="1"/>
</dbReference>
<dbReference type="PANTHER" id="PTHR48111:SF21">
    <property type="entry name" value="DNA-BINDING DUAL MASTER TRANSCRIPTIONAL REGULATOR RPAA"/>
    <property type="match status" value="1"/>
</dbReference>
<dbReference type="Gene3D" id="1.10.10.10">
    <property type="entry name" value="Winged helix-like DNA-binding domain superfamily/Winged helix DNA-binding domain"/>
    <property type="match status" value="1"/>
</dbReference>
<dbReference type="SUPFAM" id="SSF46894">
    <property type="entry name" value="C-terminal effector domain of the bipartite response regulators"/>
    <property type="match status" value="1"/>
</dbReference>
<feature type="domain" description="OmpR/PhoB-type" evidence="11">
    <location>
        <begin position="136"/>
        <end position="236"/>
    </location>
</feature>
<dbReference type="Gene3D" id="6.10.250.690">
    <property type="match status" value="1"/>
</dbReference>
<gene>
    <name evidence="12" type="ORF">WMO26_05980</name>
</gene>
<evidence type="ECO:0000256" key="1">
    <source>
        <dbReference type="ARBA" id="ARBA00018672"/>
    </source>
</evidence>
<evidence type="ECO:0000256" key="5">
    <source>
        <dbReference type="ARBA" id="ARBA00023125"/>
    </source>
</evidence>
<feature type="modified residue" description="4-aspartylphosphate" evidence="8">
    <location>
        <position position="53"/>
    </location>
</feature>
<keyword evidence="2 8" id="KW-0597">Phosphoprotein</keyword>
<evidence type="ECO:0000256" key="3">
    <source>
        <dbReference type="ARBA" id="ARBA00023012"/>
    </source>
</evidence>
<dbReference type="InterPro" id="IPR016032">
    <property type="entry name" value="Sig_transdc_resp-reg_C-effctor"/>
</dbReference>
<keyword evidence="4" id="KW-0805">Transcription regulation</keyword>
<dbReference type="Gene3D" id="3.40.50.2300">
    <property type="match status" value="1"/>
</dbReference>
<comment type="caution">
    <text evidence="12">The sequence shown here is derived from an EMBL/GenBank/DDBJ whole genome shotgun (WGS) entry which is preliminary data.</text>
</comment>
<dbReference type="CDD" id="cd00383">
    <property type="entry name" value="trans_reg_C"/>
    <property type="match status" value="1"/>
</dbReference>
<evidence type="ECO:0000256" key="9">
    <source>
        <dbReference type="PROSITE-ProRule" id="PRU01091"/>
    </source>
</evidence>
<dbReference type="EMBL" id="JBBMFD010000007">
    <property type="protein sequence ID" value="MEQ2440374.1"/>
    <property type="molecule type" value="Genomic_DNA"/>
</dbReference>